<evidence type="ECO:0000313" key="3">
    <source>
        <dbReference type="Proteomes" id="UP000256899"/>
    </source>
</evidence>
<reference evidence="3" key="1">
    <citation type="submission" date="2018-08" db="EMBL/GenBank/DDBJ databases">
        <title>Thalassotalea euphylliae genome.</title>
        <authorList>
            <person name="Summers S."/>
            <person name="Rice S.A."/>
            <person name="Freckelton M.L."/>
            <person name="Nedved B.T."/>
            <person name="Hadfield M.G."/>
        </authorList>
    </citation>
    <scope>NUCLEOTIDE SEQUENCE [LARGE SCALE GENOMIC DNA]</scope>
    <source>
        <strain evidence="3">H3</strain>
    </source>
</reference>
<protein>
    <submittedName>
        <fullName evidence="2">DNA-binding protein VF530</fullName>
    </submittedName>
</protein>
<gene>
    <name evidence="2" type="ORF">DXX94_18900</name>
</gene>
<dbReference type="Gene3D" id="1.10.720.30">
    <property type="entry name" value="SAP domain"/>
    <property type="match status" value="1"/>
</dbReference>
<dbReference type="AlphaFoldDB" id="A0A3E0TJ27"/>
<feature type="region of interest" description="Disordered" evidence="1">
    <location>
        <begin position="79"/>
        <end position="152"/>
    </location>
</feature>
<keyword evidence="3" id="KW-1185">Reference proteome</keyword>
<evidence type="ECO:0000313" key="2">
    <source>
        <dbReference type="EMBL" id="REL24453.1"/>
    </source>
</evidence>
<keyword evidence="2" id="KW-0238">DNA-binding</keyword>
<accession>A0A3E0TJ27</accession>
<name>A0A3E0TJ27_9GAMM</name>
<dbReference type="EMBL" id="QUOT01000002">
    <property type="protein sequence ID" value="REL24453.1"/>
    <property type="molecule type" value="Genomic_DNA"/>
</dbReference>
<feature type="compositionally biased region" description="Basic and acidic residues" evidence="1">
    <location>
        <begin position="116"/>
        <end position="126"/>
    </location>
</feature>
<dbReference type="Proteomes" id="UP000256899">
    <property type="component" value="Unassembled WGS sequence"/>
</dbReference>
<dbReference type="InterPro" id="IPR018668">
    <property type="entry name" value="DNA-binding_VF530-like"/>
</dbReference>
<dbReference type="Pfam" id="PF09905">
    <property type="entry name" value="VF530"/>
    <property type="match status" value="1"/>
</dbReference>
<sequence length="152" mass="17932">MSEQSIYENNPLHGLKLETLLEELISHYGWEILAEYTRINCFKNNPSMESSVKFFKKTEWAREKIERFYLYEFKNLPKAPDDQFEIPPRDRIIPAHQKPRSPKVLIAGQAPVPRLAPKEKGRFNDKKKPHKQRNKVDKGHTPPKNPWENSPQ</sequence>
<evidence type="ECO:0000256" key="1">
    <source>
        <dbReference type="SAM" id="MobiDB-lite"/>
    </source>
</evidence>
<comment type="caution">
    <text evidence="2">The sequence shown here is derived from an EMBL/GenBank/DDBJ whole genome shotgun (WGS) entry which is preliminary data.</text>
</comment>
<dbReference type="InterPro" id="IPR036361">
    <property type="entry name" value="SAP_dom_sf"/>
</dbReference>
<proteinExistence type="predicted"/>
<dbReference type="GO" id="GO:0003677">
    <property type="term" value="F:DNA binding"/>
    <property type="evidence" value="ECO:0007669"/>
    <property type="project" value="UniProtKB-KW"/>
</dbReference>
<organism evidence="2 3">
    <name type="scientific">Thalassotalea euphylliae</name>
    <dbReference type="NCBI Taxonomy" id="1655234"/>
    <lineage>
        <taxon>Bacteria</taxon>
        <taxon>Pseudomonadati</taxon>
        <taxon>Pseudomonadota</taxon>
        <taxon>Gammaproteobacteria</taxon>
        <taxon>Alteromonadales</taxon>
        <taxon>Colwelliaceae</taxon>
        <taxon>Thalassotalea</taxon>
    </lineage>
</organism>